<organism evidence="1 2">
    <name type="scientific">Operophtera brumata</name>
    <name type="common">Winter moth</name>
    <name type="synonym">Phalaena brumata</name>
    <dbReference type="NCBI Taxonomy" id="104452"/>
    <lineage>
        <taxon>Eukaryota</taxon>
        <taxon>Metazoa</taxon>
        <taxon>Ecdysozoa</taxon>
        <taxon>Arthropoda</taxon>
        <taxon>Hexapoda</taxon>
        <taxon>Insecta</taxon>
        <taxon>Pterygota</taxon>
        <taxon>Neoptera</taxon>
        <taxon>Endopterygota</taxon>
        <taxon>Lepidoptera</taxon>
        <taxon>Glossata</taxon>
        <taxon>Ditrysia</taxon>
        <taxon>Geometroidea</taxon>
        <taxon>Geometridae</taxon>
        <taxon>Larentiinae</taxon>
        <taxon>Operophtera</taxon>
    </lineage>
</organism>
<sequence length="123" mass="14269">MLFIVSNLSRAIKIIYKEKCRYLRYYSTKKSYKLLFFGSDSIAFSSFKKVNEFRKTGNVIDRLDLVITNNAKNKSEIEKYAQAENITTKLWPLQGLQAAEYDMGLIVAFGHLIKDDLLDKFPL</sequence>
<dbReference type="PANTHER" id="PTHR11138">
    <property type="entry name" value="METHIONYL-TRNA FORMYLTRANSFERASE"/>
    <property type="match status" value="1"/>
</dbReference>
<name>A0A0L7KSR3_OPEBR</name>
<accession>A0A0L7KSR3</accession>
<gene>
    <name evidence="1" type="ORF">OBRU01_20618</name>
</gene>
<keyword evidence="2" id="KW-1185">Reference proteome</keyword>
<dbReference type="AlphaFoldDB" id="A0A0L7KSR3"/>
<evidence type="ECO:0000313" key="2">
    <source>
        <dbReference type="Proteomes" id="UP000037510"/>
    </source>
</evidence>
<proteinExistence type="predicted"/>
<evidence type="ECO:0000313" key="1">
    <source>
        <dbReference type="EMBL" id="KOB66308.1"/>
    </source>
</evidence>
<keyword evidence="1" id="KW-0808">Transferase</keyword>
<dbReference type="PANTHER" id="PTHR11138:SF5">
    <property type="entry name" value="METHIONYL-TRNA FORMYLTRANSFERASE, MITOCHONDRIAL"/>
    <property type="match status" value="1"/>
</dbReference>
<dbReference type="Gene3D" id="3.40.50.170">
    <property type="entry name" value="Formyl transferase, N-terminal domain"/>
    <property type="match status" value="1"/>
</dbReference>
<dbReference type="GO" id="GO:0005739">
    <property type="term" value="C:mitochondrion"/>
    <property type="evidence" value="ECO:0007669"/>
    <property type="project" value="TreeGrafter"/>
</dbReference>
<protein>
    <submittedName>
        <fullName evidence="1">Methionyl-tRNA formyltransferase</fullName>
    </submittedName>
</protein>
<comment type="caution">
    <text evidence="1">The sequence shown here is derived from an EMBL/GenBank/DDBJ whole genome shotgun (WGS) entry which is preliminary data.</text>
</comment>
<dbReference type="STRING" id="104452.A0A0L7KSR3"/>
<dbReference type="Proteomes" id="UP000037510">
    <property type="component" value="Unassembled WGS sequence"/>
</dbReference>
<dbReference type="EMBL" id="JTDY01006086">
    <property type="protein sequence ID" value="KOB66308.1"/>
    <property type="molecule type" value="Genomic_DNA"/>
</dbReference>
<reference evidence="1 2" key="1">
    <citation type="journal article" date="2015" name="Genome Biol. Evol.">
        <title>The genome of winter moth (Operophtera brumata) provides a genomic perspective on sexual dimorphism and phenology.</title>
        <authorList>
            <person name="Derks M.F."/>
            <person name="Smit S."/>
            <person name="Salis L."/>
            <person name="Schijlen E."/>
            <person name="Bossers A."/>
            <person name="Mateman C."/>
            <person name="Pijl A.S."/>
            <person name="de Ridder D."/>
            <person name="Groenen M.A."/>
            <person name="Visser M.E."/>
            <person name="Megens H.J."/>
        </authorList>
    </citation>
    <scope>NUCLEOTIDE SEQUENCE [LARGE SCALE GENOMIC DNA]</scope>
    <source>
        <strain evidence="1">WM2013NL</strain>
        <tissue evidence="1">Head and thorax</tissue>
    </source>
</reference>
<dbReference type="GO" id="GO:0004479">
    <property type="term" value="F:methionyl-tRNA formyltransferase activity"/>
    <property type="evidence" value="ECO:0007669"/>
    <property type="project" value="TreeGrafter"/>
</dbReference>